<protein>
    <recommendedName>
        <fullName evidence="9">Transposase mutator type</fullName>
    </recommendedName>
</protein>
<keyword evidence="4" id="KW-0238">DNA-binding</keyword>
<accession>C7M0R3</accession>
<comment type="similarity">
    <text evidence="2">Belongs to the transposase mutator family.</text>
</comment>
<name>C7M0R3_ACIFD</name>
<proteinExistence type="inferred from homology"/>
<keyword evidence="8" id="KW-1185">Reference proteome</keyword>
<dbReference type="EMBL" id="CP001631">
    <property type="protein sequence ID" value="ACU54571.1"/>
    <property type="molecule type" value="Genomic_DNA"/>
</dbReference>
<gene>
    <name evidence="7" type="ordered locus">Afer_1655</name>
</gene>
<evidence type="ECO:0000313" key="7">
    <source>
        <dbReference type="EMBL" id="ACU54571.1"/>
    </source>
</evidence>
<evidence type="ECO:0000256" key="4">
    <source>
        <dbReference type="ARBA" id="ARBA00023125"/>
    </source>
</evidence>
<dbReference type="Proteomes" id="UP000000771">
    <property type="component" value="Chromosome"/>
</dbReference>
<organism evidence="7 8">
    <name type="scientific">Acidimicrobium ferrooxidans (strain DSM 10331 / JCM 15462 / NBRC 103882 / ICP)</name>
    <dbReference type="NCBI Taxonomy" id="525909"/>
    <lineage>
        <taxon>Bacteria</taxon>
        <taxon>Bacillati</taxon>
        <taxon>Actinomycetota</taxon>
        <taxon>Acidimicrobiia</taxon>
        <taxon>Acidimicrobiales</taxon>
        <taxon>Acidimicrobiaceae</taxon>
        <taxon>Acidimicrobium</taxon>
    </lineage>
</organism>
<evidence type="ECO:0000256" key="1">
    <source>
        <dbReference type="ARBA" id="ARBA00002190"/>
    </source>
</evidence>
<keyword evidence="3" id="KW-0815">Transposition</keyword>
<dbReference type="GO" id="GO:0006313">
    <property type="term" value="P:DNA transposition"/>
    <property type="evidence" value="ECO:0007669"/>
    <property type="project" value="InterPro"/>
</dbReference>
<sequence>MNHEIKRRTNVVGVFGNDAALLRLVTAVVLSQHEEWAVAERQYLSQESMAELVTATSDDDTAGTSETPRPPSAPPVLPSPAEEEPAVVG</sequence>
<dbReference type="GO" id="GO:0003677">
    <property type="term" value="F:DNA binding"/>
    <property type="evidence" value="ECO:0007669"/>
    <property type="project" value="UniProtKB-KW"/>
</dbReference>
<evidence type="ECO:0000313" key="8">
    <source>
        <dbReference type="Proteomes" id="UP000000771"/>
    </source>
</evidence>
<dbReference type="KEGG" id="afo:Afer_1655"/>
<dbReference type="HOGENOM" id="CLU_2447939_0_0_11"/>
<dbReference type="AlphaFoldDB" id="C7M0R3"/>
<dbReference type="STRING" id="525909.Afer_1655"/>
<dbReference type="Pfam" id="PF00872">
    <property type="entry name" value="Transposase_mut"/>
    <property type="match status" value="1"/>
</dbReference>
<evidence type="ECO:0000256" key="3">
    <source>
        <dbReference type="ARBA" id="ARBA00022578"/>
    </source>
</evidence>
<dbReference type="InterPro" id="IPR001207">
    <property type="entry name" value="Transposase_mutator"/>
</dbReference>
<dbReference type="eggNOG" id="COG3328">
    <property type="taxonomic scope" value="Bacteria"/>
</dbReference>
<feature type="region of interest" description="Disordered" evidence="6">
    <location>
        <begin position="54"/>
        <end position="89"/>
    </location>
</feature>
<evidence type="ECO:0000256" key="5">
    <source>
        <dbReference type="ARBA" id="ARBA00023172"/>
    </source>
</evidence>
<dbReference type="GO" id="GO:0004803">
    <property type="term" value="F:transposase activity"/>
    <property type="evidence" value="ECO:0007669"/>
    <property type="project" value="InterPro"/>
</dbReference>
<keyword evidence="5" id="KW-0233">DNA recombination</keyword>
<reference evidence="7 8" key="1">
    <citation type="journal article" date="2009" name="Stand. Genomic Sci.">
        <title>Complete genome sequence of Acidimicrobium ferrooxidans type strain (ICP).</title>
        <authorList>
            <person name="Clum A."/>
            <person name="Nolan M."/>
            <person name="Lang E."/>
            <person name="Glavina Del Rio T."/>
            <person name="Tice H."/>
            <person name="Copeland A."/>
            <person name="Cheng J.F."/>
            <person name="Lucas S."/>
            <person name="Chen F."/>
            <person name="Bruce D."/>
            <person name="Goodwin L."/>
            <person name="Pitluck S."/>
            <person name="Ivanova N."/>
            <person name="Mavrommatis K."/>
            <person name="Mikhailova N."/>
            <person name="Pati A."/>
            <person name="Chen A."/>
            <person name="Palaniappan K."/>
            <person name="Goker M."/>
            <person name="Spring S."/>
            <person name="Land M."/>
            <person name="Hauser L."/>
            <person name="Chang Y.J."/>
            <person name="Jeffries C.C."/>
            <person name="Chain P."/>
            <person name="Bristow J."/>
            <person name="Eisen J.A."/>
            <person name="Markowitz V."/>
            <person name="Hugenholtz P."/>
            <person name="Kyrpides N.C."/>
            <person name="Klenk H.P."/>
            <person name="Lapidus A."/>
        </authorList>
    </citation>
    <scope>NUCLEOTIDE SEQUENCE [LARGE SCALE GENOMIC DNA]</scope>
    <source>
        <strain evidence="8">DSM 10331 / JCM 15462 / NBRC 103882 / ICP</strain>
    </source>
</reference>
<dbReference type="RefSeq" id="WP_015799050.1">
    <property type="nucleotide sequence ID" value="NC_013124.1"/>
</dbReference>
<evidence type="ECO:0000256" key="6">
    <source>
        <dbReference type="SAM" id="MobiDB-lite"/>
    </source>
</evidence>
<comment type="function">
    <text evidence="1">Required for the transposition of the insertion element.</text>
</comment>
<evidence type="ECO:0008006" key="9">
    <source>
        <dbReference type="Google" id="ProtNLM"/>
    </source>
</evidence>
<evidence type="ECO:0000256" key="2">
    <source>
        <dbReference type="ARBA" id="ARBA00010961"/>
    </source>
</evidence>
<feature type="compositionally biased region" description="Pro residues" evidence="6">
    <location>
        <begin position="68"/>
        <end position="78"/>
    </location>
</feature>